<comment type="caution">
    <text evidence="1">The sequence shown here is derived from an EMBL/GenBank/DDBJ whole genome shotgun (WGS) entry which is preliminary data.</text>
</comment>
<accession>A0AAW9SA11</accession>
<dbReference type="EMBL" id="JBDKWZ010000008">
    <property type="protein sequence ID" value="MEN7549315.1"/>
    <property type="molecule type" value="Genomic_DNA"/>
</dbReference>
<dbReference type="Gene3D" id="2.40.10.270">
    <property type="entry name" value="Bacteriophage SPP1 head-tail adaptor protein"/>
    <property type="match status" value="1"/>
</dbReference>
<evidence type="ECO:0000313" key="1">
    <source>
        <dbReference type="EMBL" id="MEN7549315.1"/>
    </source>
</evidence>
<sequence length="119" mass="13794">MQAGKLDRRITLERFTVTQDDYGQEIKTWEVLASVWAAVNAESRQTKGNERFEAHQQVAVSEHIFQIRYLPGLTSTTDEKMRIVYRNALYNILDVKEIGRREGLEIITEKKDSGFWDGS</sequence>
<dbReference type="Pfam" id="PF05521">
    <property type="entry name" value="Phage_HCP"/>
    <property type="match status" value="1"/>
</dbReference>
<protein>
    <submittedName>
        <fullName evidence="1">Phage head closure protein</fullName>
    </submittedName>
</protein>
<dbReference type="Proteomes" id="UP001403385">
    <property type="component" value="Unassembled WGS sequence"/>
</dbReference>
<reference evidence="1 2" key="1">
    <citation type="submission" date="2024-04" db="EMBL/GenBank/DDBJ databases">
        <title>Novel genus in family Flammeovirgaceae.</title>
        <authorList>
            <person name="Nguyen T.H."/>
            <person name="Vuong T.Q."/>
            <person name="Le H."/>
            <person name="Kim S.-G."/>
        </authorList>
    </citation>
    <scope>NUCLEOTIDE SEQUENCE [LARGE SCALE GENOMIC DNA]</scope>
    <source>
        <strain evidence="1 2">JCM 23209</strain>
    </source>
</reference>
<gene>
    <name evidence="1" type="ORF">AAG747_15430</name>
</gene>
<dbReference type="AlphaFoldDB" id="A0AAW9SA11"/>
<dbReference type="NCBIfam" id="TIGR01563">
    <property type="entry name" value="gp16_SPP1"/>
    <property type="match status" value="1"/>
</dbReference>
<dbReference type="InterPro" id="IPR008767">
    <property type="entry name" value="Phage_SPP1_head-tail_adaptor"/>
</dbReference>
<dbReference type="RefSeq" id="WP_346822091.1">
    <property type="nucleotide sequence ID" value="NZ_JBDKWZ010000008.1"/>
</dbReference>
<dbReference type="InterPro" id="IPR038666">
    <property type="entry name" value="SSP1_head-tail_sf"/>
</dbReference>
<organism evidence="1 2">
    <name type="scientific">Rapidithrix thailandica</name>
    <dbReference type="NCBI Taxonomy" id="413964"/>
    <lineage>
        <taxon>Bacteria</taxon>
        <taxon>Pseudomonadati</taxon>
        <taxon>Bacteroidota</taxon>
        <taxon>Cytophagia</taxon>
        <taxon>Cytophagales</taxon>
        <taxon>Flammeovirgaceae</taxon>
        <taxon>Rapidithrix</taxon>
    </lineage>
</organism>
<evidence type="ECO:0000313" key="2">
    <source>
        <dbReference type="Proteomes" id="UP001403385"/>
    </source>
</evidence>
<name>A0AAW9SA11_9BACT</name>
<keyword evidence="2" id="KW-1185">Reference proteome</keyword>
<proteinExistence type="predicted"/>